<gene>
    <name evidence="2" type="ORF">PSH67_22075</name>
</gene>
<reference evidence="2 3" key="1">
    <citation type="submission" date="2023-02" db="EMBL/GenBank/DDBJ databases">
        <title>Evolution of Hrp T3SS in non-pathogenic Pseudomonas fluorescens.</title>
        <authorList>
            <person name="Liao K."/>
            <person name="Wei H."/>
            <person name="Gu Y."/>
        </authorList>
    </citation>
    <scope>NUCLEOTIDE SEQUENCE [LARGE SCALE GENOMIC DNA]</scope>
    <source>
        <strain evidence="2 3">FP2043</strain>
    </source>
</reference>
<dbReference type="RefSeq" id="WP_305390925.1">
    <property type="nucleotide sequence ID" value="NZ_CP117450.1"/>
</dbReference>
<evidence type="ECO:0000313" key="2">
    <source>
        <dbReference type="EMBL" id="WLH10019.1"/>
    </source>
</evidence>
<name>A0ABY9G386_9PSED</name>
<accession>A0ABY9G386</accession>
<dbReference type="EMBL" id="CP117450">
    <property type="protein sequence ID" value="WLH10019.1"/>
    <property type="molecule type" value="Genomic_DNA"/>
</dbReference>
<organism evidence="2 3">
    <name type="scientific">Pseudomonas lurida</name>
    <dbReference type="NCBI Taxonomy" id="244566"/>
    <lineage>
        <taxon>Bacteria</taxon>
        <taxon>Pseudomonadati</taxon>
        <taxon>Pseudomonadota</taxon>
        <taxon>Gammaproteobacteria</taxon>
        <taxon>Pseudomonadales</taxon>
        <taxon>Pseudomonadaceae</taxon>
        <taxon>Pseudomonas</taxon>
    </lineage>
</organism>
<evidence type="ECO:0000259" key="1">
    <source>
        <dbReference type="Pfam" id="PF00313"/>
    </source>
</evidence>
<evidence type="ECO:0000313" key="3">
    <source>
        <dbReference type="Proteomes" id="UP001236748"/>
    </source>
</evidence>
<dbReference type="Proteomes" id="UP001236748">
    <property type="component" value="Chromosome"/>
</dbReference>
<sequence length="34" mass="3851">MPVFKSLEANQTVEFDVIQAPKGPRAEKVRMVYA</sequence>
<keyword evidence="3" id="KW-1185">Reference proteome</keyword>
<dbReference type="Gene3D" id="2.40.50.140">
    <property type="entry name" value="Nucleic acid-binding proteins"/>
    <property type="match status" value="1"/>
</dbReference>
<dbReference type="InterPro" id="IPR012340">
    <property type="entry name" value="NA-bd_OB-fold"/>
</dbReference>
<feature type="domain" description="CSD" evidence="1">
    <location>
        <begin position="3"/>
        <end position="31"/>
    </location>
</feature>
<proteinExistence type="predicted"/>
<dbReference type="InterPro" id="IPR002059">
    <property type="entry name" value="CSP_DNA-bd"/>
</dbReference>
<protein>
    <submittedName>
        <fullName evidence="2">Cold shock domain-containing protein</fullName>
    </submittedName>
</protein>
<dbReference type="Pfam" id="PF00313">
    <property type="entry name" value="CSD"/>
    <property type="match status" value="1"/>
</dbReference>